<feature type="non-terminal residue" evidence="1">
    <location>
        <position position="65"/>
    </location>
</feature>
<dbReference type="AlphaFoldDB" id="A0A3M7SB38"/>
<evidence type="ECO:0000313" key="1">
    <source>
        <dbReference type="EMBL" id="RNA33006.1"/>
    </source>
</evidence>
<reference evidence="1 2" key="1">
    <citation type="journal article" date="2018" name="Sci. Rep.">
        <title>Genomic signatures of local adaptation to the degree of environmental predictability in rotifers.</title>
        <authorList>
            <person name="Franch-Gras L."/>
            <person name="Hahn C."/>
            <person name="Garcia-Roger E.M."/>
            <person name="Carmona M.J."/>
            <person name="Serra M."/>
            <person name="Gomez A."/>
        </authorList>
    </citation>
    <scope>NUCLEOTIDE SEQUENCE [LARGE SCALE GENOMIC DNA]</scope>
    <source>
        <strain evidence="1">HYR1</strain>
    </source>
</reference>
<proteinExistence type="predicted"/>
<organism evidence="1 2">
    <name type="scientific">Brachionus plicatilis</name>
    <name type="common">Marine rotifer</name>
    <name type="synonym">Brachionus muelleri</name>
    <dbReference type="NCBI Taxonomy" id="10195"/>
    <lineage>
        <taxon>Eukaryota</taxon>
        <taxon>Metazoa</taxon>
        <taxon>Spiralia</taxon>
        <taxon>Gnathifera</taxon>
        <taxon>Rotifera</taxon>
        <taxon>Eurotatoria</taxon>
        <taxon>Monogononta</taxon>
        <taxon>Pseudotrocha</taxon>
        <taxon>Ploima</taxon>
        <taxon>Brachionidae</taxon>
        <taxon>Brachionus</taxon>
    </lineage>
</organism>
<name>A0A3M7SB38_BRAPC</name>
<dbReference type="Proteomes" id="UP000276133">
    <property type="component" value="Unassembled WGS sequence"/>
</dbReference>
<dbReference type="EMBL" id="REGN01001714">
    <property type="protein sequence ID" value="RNA33006.1"/>
    <property type="molecule type" value="Genomic_DNA"/>
</dbReference>
<comment type="caution">
    <text evidence="1">The sequence shown here is derived from an EMBL/GenBank/DDBJ whole genome shotgun (WGS) entry which is preliminary data.</text>
</comment>
<keyword evidence="2" id="KW-1185">Reference proteome</keyword>
<dbReference type="OrthoDB" id="6021021at2759"/>
<accession>A0A3M7SB38</accession>
<protein>
    <submittedName>
        <fullName evidence="1">Uncharacterized protein</fullName>
    </submittedName>
</protein>
<evidence type="ECO:0000313" key="2">
    <source>
        <dbReference type="Proteomes" id="UP000276133"/>
    </source>
</evidence>
<gene>
    <name evidence="1" type="ORF">BpHYR1_001857</name>
</gene>
<sequence length="65" mass="7940">IKFKKFEFSTNQIKFSIKAVQKRKEMKEGKTKTFDIFKEWTESMTMHGFPNIFRTKFLAIKIMWI</sequence>
<feature type="non-terminal residue" evidence="1">
    <location>
        <position position="1"/>
    </location>
</feature>